<comment type="caution">
    <text evidence="2">The sequence shown here is derived from an EMBL/GenBank/DDBJ whole genome shotgun (WGS) entry which is preliminary data.</text>
</comment>
<dbReference type="Proteomes" id="UP000252893">
    <property type="component" value="Unassembled WGS sequence"/>
</dbReference>
<dbReference type="InterPro" id="IPR051531">
    <property type="entry name" value="N-acetyltransferase"/>
</dbReference>
<feature type="domain" description="N-acetyltransferase" evidence="1">
    <location>
        <begin position="51"/>
        <end position="210"/>
    </location>
</feature>
<proteinExistence type="predicted"/>
<dbReference type="EMBL" id="QNRH01000006">
    <property type="protein sequence ID" value="RBO92926.1"/>
    <property type="molecule type" value="Genomic_DNA"/>
</dbReference>
<reference evidence="2 3" key="1">
    <citation type="submission" date="2018-06" db="EMBL/GenBank/DDBJ databases">
        <title>Genomic Encyclopedia of Type Strains, Phase IV (KMG-IV): sequencing the most valuable type-strain genomes for metagenomic binning, comparative biology and taxonomic classification.</title>
        <authorList>
            <person name="Goeker M."/>
        </authorList>
    </citation>
    <scope>NUCLEOTIDE SEQUENCE [LARGE SCALE GENOMIC DNA]</scope>
    <source>
        <strain evidence="2 3">DSM 25619</strain>
    </source>
</reference>
<dbReference type="RefSeq" id="WP_113945233.1">
    <property type="nucleotide sequence ID" value="NZ_JBHEEG010000007.1"/>
</dbReference>
<dbReference type="Pfam" id="PF13302">
    <property type="entry name" value="Acetyltransf_3"/>
    <property type="match status" value="1"/>
</dbReference>
<gene>
    <name evidence="2" type="ORF">DFR47_1065</name>
</gene>
<dbReference type="SUPFAM" id="SSF55729">
    <property type="entry name" value="Acyl-CoA N-acyltransferases (Nat)"/>
    <property type="match status" value="1"/>
</dbReference>
<dbReference type="PANTHER" id="PTHR43792">
    <property type="entry name" value="GNAT FAMILY, PUTATIVE (AFU_ORTHOLOGUE AFUA_3G00765)-RELATED-RELATED"/>
    <property type="match status" value="1"/>
</dbReference>
<sequence>MTKLQSGTELNSDSKQAMPVADDELRGAGLTGDYGADVVLRDSPVQLTERLVLRLPHEEDIDALAVLADNVNVARMLARLPYPYSRDHAVDFIKLAASGAIGQFAYAITLAETGEFIGSITLHDHKYGSGYEIGYWLGEPYWGKGYATEATTALIDLSFRELSLEQIYISAQSRNEGSKRVIEKCGFRHTGSAVGHSVIDGDVPVECYIMTRQQWLEMRGAGQ</sequence>
<dbReference type="PROSITE" id="PS51186">
    <property type="entry name" value="GNAT"/>
    <property type="match status" value="1"/>
</dbReference>
<keyword evidence="2" id="KW-0808">Transferase</keyword>
<evidence type="ECO:0000313" key="2">
    <source>
        <dbReference type="EMBL" id="RBO92926.1"/>
    </source>
</evidence>
<dbReference type="InterPro" id="IPR000182">
    <property type="entry name" value="GNAT_dom"/>
</dbReference>
<dbReference type="AlphaFoldDB" id="A0A366DS54"/>
<evidence type="ECO:0000313" key="3">
    <source>
        <dbReference type="Proteomes" id="UP000252893"/>
    </source>
</evidence>
<accession>A0A366DS54</accession>
<dbReference type="InterPro" id="IPR016181">
    <property type="entry name" value="Acyl_CoA_acyltransferase"/>
</dbReference>
<dbReference type="OrthoDB" id="9804153at2"/>
<dbReference type="GO" id="GO:0016747">
    <property type="term" value="F:acyltransferase activity, transferring groups other than amino-acyl groups"/>
    <property type="evidence" value="ECO:0007669"/>
    <property type="project" value="InterPro"/>
</dbReference>
<evidence type="ECO:0000259" key="1">
    <source>
        <dbReference type="PROSITE" id="PS51186"/>
    </source>
</evidence>
<protein>
    <submittedName>
        <fullName evidence="2">RimJ/RimL family protein N-acetyltransferase</fullName>
    </submittedName>
</protein>
<dbReference type="Gene3D" id="3.40.630.30">
    <property type="match status" value="1"/>
</dbReference>
<name>A0A366DS54_9HYPH</name>
<keyword evidence="3" id="KW-1185">Reference proteome</keyword>
<organism evidence="2 3">
    <name type="scientific">Pseudochrobactrum asaccharolyticum</name>
    <dbReference type="NCBI Taxonomy" id="354351"/>
    <lineage>
        <taxon>Bacteria</taxon>
        <taxon>Pseudomonadati</taxon>
        <taxon>Pseudomonadota</taxon>
        <taxon>Alphaproteobacteria</taxon>
        <taxon>Hyphomicrobiales</taxon>
        <taxon>Brucellaceae</taxon>
        <taxon>Pseudochrobactrum</taxon>
    </lineage>
</organism>